<protein>
    <submittedName>
        <fullName evidence="1">Uncharacterized protein</fullName>
    </submittedName>
</protein>
<dbReference type="EMBL" id="JAPXFL010000003">
    <property type="protein sequence ID" value="KAK9508742.1"/>
    <property type="molecule type" value="Genomic_DNA"/>
</dbReference>
<comment type="caution">
    <text evidence="1">The sequence shown here is derived from an EMBL/GenBank/DDBJ whole genome shotgun (WGS) entry which is preliminary data.</text>
</comment>
<proteinExistence type="predicted"/>
<dbReference type="Proteomes" id="UP001461498">
    <property type="component" value="Unassembled WGS sequence"/>
</dbReference>
<gene>
    <name evidence="1" type="ORF">O3M35_006227</name>
</gene>
<accession>A0AAW1DE83</accession>
<reference evidence="1 2" key="1">
    <citation type="submission" date="2022-12" db="EMBL/GenBank/DDBJ databases">
        <title>Chromosome-level genome assembly of true bugs.</title>
        <authorList>
            <person name="Ma L."/>
            <person name="Li H."/>
        </authorList>
    </citation>
    <scope>NUCLEOTIDE SEQUENCE [LARGE SCALE GENOMIC DNA]</scope>
    <source>
        <strain evidence="1">Lab_2022b</strain>
    </source>
</reference>
<dbReference type="AlphaFoldDB" id="A0AAW1DE83"/>
<evidence type="ECO:0000313" key="2">
    <source>
        <dbReference type="Proteomes" id="UP001461498"/>
    </source>
</evidence>
<name>A0AAW1DE83_9HEMI</name>
<organism evidence="1 2">
    <name type="scientific">Rhynocoris fuscipes</name>
    <dbReference type="NCBI Taxonomy" id="488301"/>
    <lineage>
        <taxon>Eukaryota</taxon>
        <taxon>Metazoa</taxon>
        <taxon>Ecdysozoa</taxon>
        <taxon>Arthropoda</taxon>
        <taxon>Hexapoda</taxon>
        <taxon>Insecta</taxon>
        <taxon>Pterygota</taxon>
        <taxon>Neoptera</taxon>
        <taxon>Paraneoptera</taxon>
        <taxon>Hemiptera</taxon>
        <taxon>Heteroptera</taxon>
        <taxon>Panheteroptera</taxon>
        <taxon>Cimicomorpha</taxon>
        <taxon>Reduviidae</taxon>
        <taxon>Harpactorinae</taxon>
        <taxon>Harpactorini</taxon>
        <taxon>Rhynocoris</taxon>
    </lineage>
</organism>
<keyword evidence="2" id="KW-1185">Reference proteome</keyword>
<sequence>MQHSIHSRLQPHLILDCNRYADGRDELWRTIRQTSCPLPTNLHTALRHDEIDLYLHLYKYIKQNNTI</sequence>
<evidence type="ECO:0000313" key="1">
    <source>
        <dbReference type="EMBL" id="KAK9508742.1"/>
    </source>
</evidence>